<organism evidence="3 4">
    <name type="scientific">Lepeophtheirus salmonis</name>
    <name type="common">Salmon louse</name>
    <name type="synonym">Caligus salmonis</name>
    <dbReference type="NCBI Taxonomy" id="72036"/>
    <lineage>
        <taxon>Eukaryota</taxon>
        <taxon>Metazoa</taxon>
        <taxon>Ecdysozoa</taxon>
        <taxon>Arthropoda</taxon>
        <taxon>Crustacea</taxon>
        <taxon>Multicrustacea</taxon>
        <taxon>Hexanauplia</taxon>
        <taxon>Copepoda</taxon>
        <taxon>Siphonostomatoida</taxon>
        <taxon>Caligidae</taxon>
        <taxon>Lepeophtheirus</taxon>
    </lineage>
</organism>
<sequence>MFRKIECLLRRKGAMQAEKIRHDLAKLENISMNESSPRDKRYKTDQLFRDADFLYRTKLKNDSIQDLSNARLRCVEVEKKKNNIKNPSLFTPSGETSDDPKYICQTINKYCFNFIAVLTFEELCMYTNIKCKGQRWFFWGDLTLISSIAIILYLTFQSILQVDGAGGDCISDSVIECFECNSWEDERCNDPFNYTLHKENMPPLLPCEGCCVKMVQFIGTEHYQIKRTCTDHFEVNFFMVNHACMTEGHRHGRMCFFVKKMNVIMGLGIEFQLTMVLLEQYILNNSKEGGKFLNLNGPKEKDYEK</sequence>
<dbReference type="Proteomes" id="UP000675881">
    <property type="component" value="Chromosome 6"/>
</dbReference>
<dbReference type="AlphaFoldDB" id="A0A7R8CZ69"/>
<dbReference type="EMBL" id="HG994585">
    <property type="protein sequence ID" value="CAF2973317.1"/>
    <property type="molecule type" value="Genomic_DNA"/>
</dbReference>
<proteinExistence type="predicted"/>
<gene>
    <name evidence="3" type="ORF">LSAA_12299</name>
</gene>
<accession>A0A7R8CZ69</accession>
<dbReference type="CDD" id="cd23595">
    <property type="entry name" value="TFP_LU_ECD_Qvr"/>
    <property type="match status" value="1"/>
</dbReference>
<dbReference type="Pfam" id="PF17064">
    <property type="entry name" value="QVR"/>
    <property type="match status" value="1"/>
</dbReference>
<protein>
    <submittedName>
        <fullName evidence="3">(salmon louse) hypothetical protein</fullName>
    </submittedName>
</protein>
<reference evidence="3" key="1">
    <citation type="submission" date="2021-02" db="EMBL/GenBank/DDBJ databases">
        <authorList>
            <person name="Bekaert M."/>
        </authorList>
    </citation>
    <scope>NUCLEOTIDE SEQUENCE</scope>
    <source>
        <strain evidence="3">IoA-00</strain>
    </source>
</reference>
<evidence type="ECO:0000313" key="3">
    <source>
        <dbReference type="EMBL" id="CAF2973317.1"/>
    </source>
</evidence>
<evidence type="ECO:0000256" key="1">
    <source>
        <dbReference type="ARBA" id="ARBA00022729"/>
    </source>
</evidence>
<dbReference type="InterPro" id="IPR031424">
    <property type="entry name" value="QVR-like"/>
</dbReference>
<keyword evidence="2" id="KW-0325">Glycoprotein</keyword>
<dbReference type="GO" id="GO:0032222">
    <property type="term" value="P:regulation of synaptic transmission, cholinergic"/>
    <property type="evidence" value="ECO:0007669"/>
    <property type="project" value="InterPro"/>
</dbReference>
<keyword evidence="4" id="KW-1185">Reference proteome</keyword>
<dbReference type="OrthoDB" id="9991292at2759"/>
<keyword evidence="1" id="KW-0732">Signal</keyword>
<evidence type="ECO:0000313" key="4">
    <source>
        <dbReference type="Proteomes" id="UP000675881"/>
    </source>
</evidence>
<dbReference type="GO" id="GO:0030431">
    <property type="term" value="P:sleep"/>
    <property type="evidence" value="ECO:0007669"/>
    <property type="project" value="InterPro"/>
</dbReference>
<evidence type="ECO:0000256" key="2">
    <source>
        <dbReference type="ARBA" id="ARBA00023180"/>
    </source>
</evidence>
<name>A0A7R8CZ69_LEPSM</name>